<dbReference type="InterPro" id="IPR003719">
    <property type="entry name" value="Phenazine_PhzF-like"/>
</dbReference>
<dbReference type="SUPFAM" id="SSF54506">
    <property type="entry name" value="Diaminopimelate epimerase-like"/>
    <property type="match status" value="1"/>
</dbReference>
<reference evidence="4 5" key="1">
    <citation type="submission" date="2016-10" db="EMBL/GenBank/DDBJ databases">
        <authorList>
            <person name="de Groot N.N."/>
        </authorList>
    </citation>
    <scope>NUCLEOTIDE SEQUENCE [LARGE SCALE GENOMIC DNA]</scope>
    <source>
        <strain evidence="4 5">DSM 22012</strain>
    </source>
</reference>
<keyword evidence="5" id="KW-1185">Reference proteome</keyword>
<dbReference type="PIRSF" id="PIRSF016184">
    <property type="entry name" value="PhzC_PhzF"/>
    <property type="match status" value="1"/>
</dbReference>
<dbReference type="OrthoDB" id="9788221at2"/>
<dbReference type="GO" id="GO:0005737">
    <property type="term" value="C:cytoplasm"/>
    <property type="evidence" value="ECO:0007669"/>
    <property type="project" value="TreeGrafter"/>
</dbReference>
<name>A0A1H5VKZ8_9GAMM</name>
<dbReference type="Gene3D" id="3.10.310.10">
    <property type="entry name" value="Diaminopimelate Epimerase, Chain A, domain 1"/>
    <property type="match status" value="2"/>
</dbReference>
<organism evidence="4 5">
    <name type="scientific">Marinobacterium lutimaris</name>
    <dbReference type="NCBI Taxonomy" id="568106"/>
    <lineage>
        <taxon>Bacteria</taxon>
        <taxon>Pseudomonadati</taxon>
        <taxon>Pseudomonadota</taxon>
        <taxon>Gammaproteobacteria</taxon>
        <taxon>Oceanospirillales</taxon>
        <taxon>Oceanospirillaceae</taxon>
        <taxon>Marinobacterium</taxon>
    </lineage>
</organism>
<dbReference type="AlphaFoldDB" id="A0A1H5VKZ8"/>
<protein>
    <submittedName>
        <fullName evidence="4">Phenazine biosynthesis protein PhzF family</fullName>
    </submittedName>
</protein>
<accession>A0A1H5VKZ8</accession>
<dbReference type="PANTHER" id="PTHR13774:SF39">
    <property type="entry name" value="BIOSYNTHESIS PROTEIN, PUTATIVE-RELATED"/>
    <property type="match status" value="1"/>
</dbReference>
<evidence type="ECO:0000256" key="1">
    <source>
        <dbReference type="ARBA" id="ARBA00008270"/>
    </source>
</evidence>
<sequence length="292" mass="31835">MKIEVPIVNAFIDGEQGGNPAGVVINAERFTSEEKQRIAAAVGLSETAFVSPSARADFKLEFFTPSRQIAHCGHATVAAFSYLHQLGLLSTANTSKETIDGCRDIHLEGDQAYMEQLAPRYEVLSHRQREFLLESLGLSESDLLPGAEPQIVNTGNSFVVIGVKDAKTLARLAPDQRLIRELSESLELIGLYVFCLETEVAGRQASTRMFAPLYGIEEEAATGMAAGPLACYLYNLSYRRERHFEIEQGYMMHPPSPSLLNVTLQLNSGGDITGLMAGGRALVSETRAVDLV</sequence>
<dbReference type="RefSeq" id="WP_104001727.1">
    <property type="nucleotide sequence ID" value="NZ_FNVQ01000001.1"/>
</dbReference>
<comment type="similarity">
    <text evidence="1">Belongs to the PhzF family.</text>
</comment>
<evidence type="ECO:0000256" key="3">
    <source>
        <dbReference type="PIRSR" id="PIRSR016184-1"/>
    </source>
</evidence>
<keyword evidence="2" id="KW-0413">Isomerase</keyword>
<evidence type="ECO:0000313" key="4">
    <source>
        <dbReference type="EMBL" id="SEF87939.1"/>
    </source>
</evidence>
<dbReference type="GO" id="GO:0016853">
    <property type="term" value="F:isomerase activity"/>
    <property type="evidence" value="ECO:0007669"/>
    <property type="project" value="UniProtKB-KW"/>
</dbReference>
<dbReference type="NCBIfam" id="TIGR00654">
    <property type="entry name" value="PhzF_family"/>
    <property type="match status" value="1"/>
</dbReference>
<dbReference type="EMBL" id="FNVQ01000001">
    <property type="protein sequence ID" value="SEF87939.1"/>
    <property type="molecule type" value="Genomic_DNA"/>
</dbReference>
<dbReference type="PANTHER" id="PTHR13774">
    <property type="entry name" value="PHENAZINE BIOSYNTHESIS PROTEIN"/>
    <property type="match status" value="1"/>
</dbReference>
<dbReference type="Proteomes" id="UP000236745">
    <property type="component" value="Unassembled WGS sequence"/>
</dbReference>
<dbReference type="Pfam" id="PF02567">
    <property type="entry name" value="PhzC-PhzF"/>
    <property type="match status" value="1"/>
</dbReference>
<evidence type="ECO:0000313" key="5">
    <source>
        <dbReference type="Proteomes" id="UP000236745"/>
    </source>
</evidence>
<feature type="active site" evidence="3">
    <location>
        <position position="46"/>
    </location>
</feature>
<evidence type="ECO:0000256" key="2">
    <source>
        <dbReference type="ARBA" id="ARBA00023235"/>
    </source>
</evidence>
<proteinExistence type="inferred from homology"/>
<gene>
    <name evidence="4" type="ORF">SAMN05444390_101766</name>
</gene>